<keyword evidence="10" id="KW-0813">Transport</keyword>
<comment type="similarity">
    <text evidence="7 10">Belongs to the fluoride channel Fluc/FEX (TC 1.A.43) family.</text>
</comment>
<evidence type="ECO:0000256" key="7">
    <source>
        <dbReference type="ARBA" id="ARBA00035120"/>
    </source>
</evidence>
<keyword evidence="4 10" id="KW-1133">Transmembrane helix</keyword>
<feature type="binding site" evidence="10">
    <location>
        <position position="71"/>
    </location>
    <ligand>
        <name>Na(+)</name>
        <dbReference type="ChEBI" id="CHEBI:29101"/>
        <note>structural</note>
    </ligand>
</feature>
<evidence type="ECO:0000256" key="2">
    <source>
        <dbReference type="ARBA" id="ARBA00022475"/>
    </source>
</evidence>
<name>A0A1E3KZF6_9BACL</name>
<dbReference type="STRING" id="1886670.PTI45_03833"/>
<keyword evidence="5 10" id="KW-0472">Membrane</keyword>
<evidence type="ECO:0000313" key="12">
    <source>
        <dbReference type="Proteomes" id="UP000094578"/>
    </source>
</evidence>
<keyword evidence="10" id="KW-0406">Ion transport</keyword>
<feature type="transmembrane region" description="Helical" evidence="10">
    <location>
        <begin position="31"/>
        <end position="48"/>
    </location>
</feature>
<evidence type="ECO:0000256" key="10">
    <source>
        <dbReference type="HAMAP-Rule" id="MF_00454"/>
    </source>
</evidence>
<dbReference type="PANTHER" id="PTHR28259:SF1">
    <property type="entry name" value="FLUORIDE EXPORT PROTEIN 1-RELATED"/>
    <property type="match status" value="1"/>
</dbReference>
<dbReference type="GO" id="GO:0062054">
    <property type="term" value="F:fluoride channel activity"/>
    <property type="evidence" value="ECO:0007669"/>
    <property type="project" value="UniProtKB-UniRule"/>
</dbReference>
<comment type="caution">
    <text evidence="11">The sequence shown here is derived from an EMBL/GenBank/DDBJ whole genome shotgun (WGS) entry which is preliminary data.</text>
</comment>
<keyword evidence="10" id="KW-0479">Metal-binding</keyword>
<dbReference type="GO" id="GO:0005886">
    <property type="term" value="C:plasma membrane"/>
    <property type="evidence" value="ECO:0007669"/>
    <property type="project" value="UniProtKB-SubCell"/>
</dbReference>
<gene>
    <name evidence="10" type="primary">fluC</name>
    <name evidence="10" type="synonym">crcB</name>
    <name evidence="11" type="ORF">PTI45_03833</name>
</gene>
<keyword evidence="6 10" id="KW-0407">Ion channel</keyword>
<feature type="binding site" evidence="10">
    <location>
        <position position="74"/>
    </location>
    <ligand>
        <name>Na(+)</name>
        <dbReference type="ChEBI" id="CHEBI:29101"/>
        <note>structural</note>
    </ligand>
</feature>
<dbReference type="HAMAP" id="MF_00454">
    <property type="entry name" value="FluC"/>
    <property type="match status" value="1"/>
</dbReference>
<dbReference type="Pfam" id="PF02537">
    <property type="entry name" value="CRCB"/>
    <property type="match status" value="1"/>
</dbReference>
<dbReference type="EMBL" id="MDER01000075">
    <property type="protein sequence ID" value="ODP26731.1"/>
    <property type="molecule type" value="Genomic_DNA"/>
</dbReference>
<accession>A0A1E3KZF6</accession>
<evidence type="ECO:0000256" key="9">
    <source>
        <dbReference type="ARBA" id="ARBA00049940"/>
    </source>
</evidence>
<protein>
    <recommendedName>
        <fullName evidence="10">Fluoride-specific ion channel FluC</fullName>
    </recommendedName>
</protein>
<dbReference type="PATRIC" id="fig|1886670.3.peg.3861"/>
<evidence type="ECO:0000256" key="1">
    <source>
        <dbReference type="ARBA" id="ARBA00004651"/>
    </source>
</evidence>
<keyword evidence="2 10" id="KW-1003">Cell membrane</keyword>
<feature type="transmembrane region" description="Helical" evidence="10">
    <location>
        <begin position="91"/>
        <end position="117"/>
    </location>
</feature>
<dbReference type="InterPro" id="IPR003691">
    <property type="entry name" value="FluC"/>
</dbReference>
<evidence type="ECO:0000256" key="4">
    <source>
        <dbReference type="ARBA" id="ARBA00022989"/>
    </source>
</evidence>
<evidence type="ECO:0000256" key="3">
    <source>
        <dbReference type="ARBA" id="ARBA00022692"/>
    </source>
</evidence>
<comment type="catalytic activity">
    <reaction evidence="8">
        <text>fluoride(in) = fluoride(out)</text>
        <dbReference type="Rhea" id="RHEA:76159"/>
        <dbReference type="ChEBI" id="CHEBI:17051"/>
    </reaction>
    <physiologicalReaction direction="left-to-right" evidence="8">
        <dbReference type="Rhea" id="RHEA:76160"/>
    </physiologicalReaction>
</comment>
<keyword evidence="10" id="KW-0915">Sodium</keyword>
<dbReference type="GO" id="GO:0140114">
    <property type="term" value="P:cellular detoxification of fluoride"/>
    <property type="evidence" value="ECO:0007669"/>
    <property type="project" value="UniProtKB-UniRule"/>
</dbReference>
<comment type="subcellular location">
    <subcellularLocation>
        <location evidence="1 10">Cell membrane</location>
        <topology evidence="1 10">Multi-pass membrane protein</topology>
    </subcellularLocation>
</comment>
<dbReference type="RefSeq" id="WP_069329180.1">
    <property type="nucleotide sequence ID" value="NZ_MDER01000075.1"/>
</dbReference>
<evidence type="ECO:0000256" key="5">
    <source>
        <dbReference type="ARBA" id="ARBA00023136"/>
    </source>
</evidence>
<keyword evidence="3 10" id="KW-0812">Transmembrane</keyword>
<sequence length="130" mass="14526">MYYVWVALFGVLGALCRYLTGVWIVSPGFPMATLIINIVGCFLLAIVMKYLAELPYISKTIITALGTGFVGSFTTFSTFSVESIELIEKHWYGTAALYIGASLIGGLLSSRFGFYVSEQWLNRRRNRHAH</sequence>
<comment type="activity regulation">
    <text evidence="10">Na(+) is not transported, but it plays an essential structural role and its presence is essential for fluoride channel function.</text>
</comment>
<dbReference type="Proteomes" id="UP000094578">
    <property type="component" value="Unassembled WGS sequence"/>
</dbReference>
<dbReference type="AlphaFoldDB" id="A0A1E3KZF6"/>
<evidence type="ECO:0000256" key="8">
    <source>
        <dbReference type="ARBA" id="ARBA00035585"/>
    </source>
</evidence>
<keyword evidence="12" id="KW-1185">Reference proteome</keyword>
<dbReference type="NCBIfam" id="TIGR00494">
    <property type="entry name" value="crcB"/>
    <property type="match status" value="1"/>
</dbReference>
<comment type="function">
    <text evidence="9 10">Fluoride-specific ion channel. Important for reducing fluoride concentration in the cell, thus reducing its toxicity.</text>
</comment>
<reference evidence="11 12" key="1">
    <citation type="submission" date="2016-08" db="EMBL/GenBank/DDBJ databases">
        <title>Genome sequencing of Paenibacillus sp. TI45-13ar, isolated from Korean traditional nuruk.</title>
        <authorList>
            <person name="Kim S.-J."/>
        </authorList>
    </citation>
    <scope>NUCLEOTIDE SEQUENCE [LARGE SCALE GENOMIC DNA]</scope>
    <source>
        <strain evidence="11 12">TI45-13ar</strain>
    </source>
</reference>
<organism evidence="11 12">
    <name type="scientific">Paenibacillus nuruki</name>
    <dbReference type="NCBI Taxonomy" id="1886670"/>
    <lineage>
        <taxon>Bacteria</taxon>
        <taxon>Bacillati</taxon>
        <taxon>Bacillota</taxon>
        <taxon>Bacilli</taxon>
        <taxon>Bacillales</taxon>
        <taxon>Paenibacillaceae</taxon>
        <taxon>Paenibacillus</taxon>
    </lineage>
</organism>
<proteinExistence type="inferred from homology"/>
<dbReference type="GO" id="GO:0046872">
    <property type="term" value="F:metal ion binding"/>
    <property type="evidence" value="ECO:0007669"/>
    <property type="project" value="UniProtKB-KW"/>
</dbReference>
<evidence type="ECO:0000256" key="6">
    <source>
        <dbReference type="ARBA" id="ARBA00023303"/>
    </source>
</evidence>
<feature type="transmembrane region" description="Helical" evidence="10">
    <location>
        <begin position="60"/>
        <end position="79"/>
    </location>
</feature>
<evidence type="ECO:0000313" key="11">
    <source>
        <dbReference type="EMBL" id="ODP26731.1"/>
    </source>
</evidence>
<dbReference type="PANTHER" id="PTHR28259">
    <property type="entry name" value="FLUORIDE EXPORT PROTEIN 1-RELATED"/>
    <property type="match status" value="1"/>
</dbReference>